<dbReference type="AlphaFoldDB" id="A0ABD5WYI1"/>
<dbReference type="InterPro" id="IPR029016">
    <property type="entry name" value="GAF-like_dom_sf"/>
</dbReference>
<dbReference type="SUPFAM" id="SSF52172">
    <property type="entry name" value="CheY-like"/>
    <property type="match status" value="1"/>
</dbReference>
<dbReference type="GO" id="GO:0016301">
    <property type="term" value="F:kinase activity"/>
    <property type="evidence" value="ECO:0007669"/>
    <property type="project" value="UniProtKB-KW"/>
</dbReference>
<dbReference type="InterPro" id="IPR011006">
    <property type="entry name" value="CheY-like_superfamily"/>
</dbReference>
<dbReference type="GeneID" id="79271221"/>
<dbReference type="Gene3D" id="3.30.450.40">
    <property type="match status" value="1"/>
</dbReference>
<feature type="domain" description="GAF" evidence="3">
    <location>
        <begin position="152"/>
        <end position="299"/>
    </location>
</feature>
<evidence type="ECO:0000256" key="1">
    <source>
        <dbReference type="ARBA" id="ARBA00022679"/>
    </source>
</evidence>
<dbReference type="SMART" id="SM00065">
    <property type="entry name" value="GAF"/>
    <property type="match status" value="1"/>
</dbReference>
<dbReference type="PANTHER" id="PTHR43102">
    <property type="entry name" value="SLR1143 PROTEIN"/>
    <property type="match status" value="1"/>
</dbReference>
<sequence length="305" mass="33762">MTAHRLLHVDADTDRRGAVADRLDADGRFVVDPEFSGGTAADTLGHESYDALVVGHPLPDDTDEFVRRVRGGYPDLPIVTYGEETAFDADTTRRLFRAGVTDHLPIGDDEAYAVLVDRLDGAVEAFHDRQRTRESAATLRRLSDAIADAPESLDGSIDDVLGAVRDTYEVDYAGLARIVDDEFRFVAGRGVPDLRRELSETVPLEETYCATIVEEGRTVASNADGGMADRGRPLIGQRLGLECYLGTPVYVDDELFGTLCVVDRSRRQGFAAWEREGIELVARWIARELEHDREKARLRAALDDR</sequence>
<dbReference type="EMBL" id="JBHTAG010000003">
    <property type="protein sequence ID" value="MFC7097863.1"/>
    <property type="molecule type" value="Genomic_DNA"/>
</dbReference>
<name>A0ABD5WYI1_9EURY</name>
<dbReference type="InterPro" id="IPR003018">
    <property type="entry name" value="GAF"/>
</dbReference>
<dbReference type="Gene3D" id="3.40.50.2300">
    <property type="match status" value="1"/>
</dbReference>
<evidence type="ECO:0000313" key="5">
    <source>
        <dbReference type="Proteomes" id="UP001596388"/>
    </source>
</evidence>
<organism evidence="4 5">
    <name type="scientific">Halobaculum marinum</name>
    <dbReference type="NCBI Taxonomy" id="3031996"/>
    <lineage>
        <taxon>Archaea</taxon>
        <taxon>Methanobacteriati</taxon>
        <taxon>Methanobacteriota</taxon>
        <taxon>Stenosarchaea group</taxon>
        <taxon>Halobacteria</taxon>
        <taxon>Halobacteriales</taxon>
        <taxon>Haloferacaceae</taxon>
        <taxon>Halobaculum</taxon>
    </lineage>
</organism>
<reference evidence="4 5" key="1">
    <citation type="journal article" date="2019" name="Int. J. Syst. Evol. Microbiol.">
        <title>The Global Catalogue of Microorganisms (GCM) 10K type strain sequencing project: providing services to taxonomists for standard genome sequencing and annotation.</title>
        <authorList>
            <consortium name="The Broad Institute Genomics Platform"/>
            <consortium name="The Broad Institute Genome Sequencing Center for Infectious Disease"/>
            <person name="Wu L."/>
            <person name="Ma J."/>
        </authorList>
    </citation>
    <scope>NUCLEOTIDE SEQUENCE [LARGE SCALE GENOMIC DNA]</scope>
    <source>
        <strain evidence="4 5">DT55</strain>
    </source>
</reference>
<evidence type="ECO:0000313" key="4">
    <source>
        <dbReference type="EMBL" id="MFC7097863.1"/>
    </source>
</evidence>
<dbReference type="RefSeq" id="WP_276237642.1">
    <property type="nucleotide sequence ID" value="NZ_CP119989.1"/>
</dbReference>
<evidence type="ECO:0000259" key="3">
    <source>
        <dbReference type="SMART" id="SM00065"/>
    </source>
</evidence>
<accession>A0ABD5WYI1</accession>
<proteinExistence type="predicted"/>
<keyword evidence="5" id="KW-1185">Reference proteome</keyword>
<protein>
    <submittedName>
        <fullName evidence="4">GAF domain-containing protein</fullName>
    </submittedName>
</protein>
<comment type="caution">
    <text evidence="4">The sequence shown here is derived from an EMBL/GenBank/DDBJ whole genome shotgun (WGS) entry which is preliminary data.</text>
</comment>
<gene>
    <name evidence="4" type="ORF">ACFQKD_11165</name>
</gene>
<keyword evidence="2" id="KW-0418">Kinase</keyword>
<keyword evidence="1" id="KW-0808">Transferase</keyword>
<dbReference type="Pfam" id="PF01590">
    <property type="entry name" value="GAF"/>
    <property type="match status" value="1"/>
</dbReference>
<dbReference type="Proteomes" id="UP001596388">
    <property type="component" value="Unassembled WGS sequence"/>
</dbReference>
<evidence type="ECO:0000256" key="2">
    <source>
        <dbReference type="ARBA" id="ARBA00022777"/>
    </source>
</evidence>
<dbReference type="PANTHER" id="PTHR43102:SF2">
    <property type="entry name" value="GAF DOMAIN-CONTAINING PROTEIN"/>
    <property type="match status" value="1"/>
</dbReference>
<dbReference type="SUPFAM" id="SSF55781">
    <property type="entry name" value="GAF domain-like"/>
    <property type="match status" value="1"/>
</dbReference>